<sequence length="563" mass="59208">MKSKTVSMIVALAVIFGGFGKPLANSSVDYLKSQILTDWSVITLSATNSLDGVNLGILETDPGQTPTDIERKILARSAAGANSDRLVSRLSGYFNGTEIANPAVPGLLSDDIFGVLALSSANARPEIRAALADFIKAGQNPNGGWSHFVDGQPNSDFTAMAIMALISAGENSNSDTINRGFAFLEQCDTGAGFSHFSGQGADAYSTSWVVPAYRAANKPLPSGAAEYLAAFMENNGSFDNSTVLTAHALIALNSKYYPVIGQATIPPPADTESPAQESNPVNERQIFVTIHGPSGIIHQGNISGAANALETITKSGIAHQTRNTPFGIYIQSIAGIAESGLNGWMYTVNGGKPGISTAHYALSANDQVVWFYGGPNDTGPGTENINANLPAGEQTSASVLLSAEITNPIPSSSETAEATANPNRPPIIIFGVDTSSVNFGQLRPGDNSPARPVKLTNSGNVNLDVTTALSNADPLFHQGLYIESNKSSTFLSGYCTPQEGYIEPFIPAASCGVFWKVLDKWSSFSAPVNAHSEKNVNLSLRVPSDFQSLGHKNGTLIFWATAK</sequence>
<gene>
    <name evidence="2" type="ORF">A3J05_00970</name>
</gene>
<comment type="caution">
    <text evidence="2">The sequence shown here is derived from an EMBL/GenBank/DDBJ whole genome shotgun (WGS) entry which is preliminary data.</text>
</comment>
<dbReference type="AlphaFoldDB" id="A0A1F5Q8W0"/>
<name>A0A1F5Q8W0_9BACT</name>
<dbReference type="InterPro" id="IPR008930">
    <property type="entry name" value="Terpenoid_cyclase/PrenylTrfase"/>
</dbReference>
<feature type="domain" description="Transcobalamin-like C-terminal" evidence="1">
    <location>
        <begin position="312"/>
        <end position="372"/>
    </location>
</feature>
<evidence type="ECO:0000313" key="3">
    <source>
        <dbReference type="Proteomes" id="UP000177235"/>
    </source>
</evidence>
<dbReference type="Proteomes" id="UP000177235">
    <property type="component" value="Unassembled WGS sequence"/>
</dbReference>
<dbReference type="InterPro" id="IPR027954">
    <property type="entry name" value="Transcobalamin-like_C"/>
</dbReference>
<dbReference type="CDD" id="cd00688">
    <property type="entry name" value="ISOPREN_C2_like"/>
    <property type="match status" value="1"/>
</dbReference>
<dbReference type="SUPFAM" id="SSF48239">
    <property type="entry name" value="Terpenoid cyclases/Protein prenyltransferases"/>
    <property type="match status" value="1"/>
</dbReference>
<reference evidence="2 3" key="1">
    <citation type="journal article" date="2016" name="Nat. Commun.">
        <title>Thousands of microbial genomes shed light on interconnected biogeochemical processes in an aquifer system.</title>
        <authorList>
            <person name="Anantharaman K."/>
            <person name="Brown C.T."/>
            <person name="Hug L.A."/>
            <person name="Sharon I."/>
            <person name="Castelle C.J."/>
            <person name="Probst A.J."/>
            <person name="Thomas B.C."/>
            <person name="Singh A."/>
            <person name="Wilkins M.J."/>
            <person name="Karaoz U."/>
            <person name="Brodie E.L."/>
            <person name="Williams K.H."/>
            <person name="Hubbard S.S."/>
            <person name="Banfield J.F."/>
        </authorList>
    </citation>
    <scope>NUCLEOTIDE SEQUENCE [LARGE SCALE GENOMIC DNA]</scope>
</reference>
<evidence type="ECO:0000259" key="1">
    <source>
        <dbReference type="Pfam" id="PF14478"/>
    </source>
</evidence>
<protein>
    <recommendedName>
        <fullName evidence="1">Transcobalamin-like C-terminal domain-containing protein</fullName>
    </recommendedName>
</protein>
<accession>A0A1F5Q8W0</accession>
<dbReference type="EMBL" id="MFFF01000028">
    <property type="protein sequence ID" value="OGE98624.1"/>
    <property type="molecule type" value="Genomic_DNA"/>
</dbReference>
<organism evidence="2 3">
    <name type="scientific">Candidatus Doudnabacteria bacterium RIFCSPLOWO2_02_FULL_48_13</name>
    <dbReference type="NCBI Taxonomy" id="1817845"/>
    <lineage>
        <taxon>Bacteria</taxon>
        <taxon>Candidatus Doudnaibacteriota</taxon>
    </lineage>
</organism>
<proteinExistence type="predicted"/>
<dbReference type="Gene3D" id="1.50.10.20">
    <property type="match status" value="1"/>
</dbReference>
<dbReference type="Gene3D" id="2.170.130.30">
    <property type="match status" value="1"/>
</dbReference>
<dbReference type="Pfam" id="PF14478">
    <property type="entry name" value="DUF4430"/>
    <property type="match status" value="1"/>
</dbReference>
<evidence type="ECO:0000313" key="2">
    <source>
        <dbReference type="EMBL" id="OGE98624.1"/>
    </source>
</evidence>